<dbReference type="CDD" id="cd02002">
    <property type="entry name" value="TPP_BFDC"/>
    <property type="match status" value="1"/>
</dbReference>
<dbReference type="NCBIfam" id="NF005760">
    <property type="entry name" value="PRK07586.1"/>
    <property type="match status" value="1"/>
</dbReference>
<dbReference type="PANTHER" id="PTHR18968:SF86">
    <property type="entry name" value="ACETOLACTATE SYNTHASE LARGE SUBUNIT ILVX-RELATED"/>
    <property type="match status" value="1"/>
</dbReference>
<evidence type="ECO:0000259" key="5">
    <source>
        <dbReference type="Pfam" id="PF02776"/>
    </source>
</evidence>
<reference evidence="6" key="1">
    <citation type="journal article" date="2019" name="Plant J.">
        <title>Chlorella vulgaris genome assembly and annotation reveals the molecular basis for metabolic acclimation to high light conditions.</title>
        <authorList>
            <person name="Cecchin M."/>
            <person name="Marcolungo L."/>
            <person name="Rossato M."/>
            <person name="Girolomoni L."/>
            <person name="Cosentino E."/>
            <person name="Cuine S."/>
            <person name="Li-Beisson Y."/>
            <person name="Delledonne M."/>
            <person name="Ballottari M."/>
        </authorList>
    </citation>
    <scope>NUCLEOTIDE SEQUENCE</scope>
    <source>
        <strain evidence="6">211/11P</strain>
    </source>
</reference>
<sequence>MSRAASAATKPPNGAETLLRAAVDAGLEVCFANPGTSEMHFVSAIDSVSANTAGIKGGLRAVLGLHETVCSGAADGYARMTRRPALTLLHLGPGLANGLANLHNARRAGTPVVNLVGDMATWHKAADPLLNSDIGALAAAVSCHTHTCQPGENLSAAMAAAVAATAIGGEGASQAAGGSRVATLIVPHDLSWERGNDTATEANPVGSGTSGPAAHAPAALPHSQHSIAAPAPGLPAGAQRFVREAAAALKACPRGKAALYIGGRAALAEGEALLSCGRIAAATGAALLCENAFARLDRGAGLPDVQRLPYFPQDAAAELAKYELLLLLDARPPVANFGYEGGPSRLVTLPEEAVWEFDSGLVDLPAALRLLAEELGAAGITPGVNCRGTFCSPSRPPVPTGRLTAAALCQAVAALQPAGAVVVDESLTSGGSYFSVSRGCPQFSHLTLTGGAIGAGIPLTVGAAVACPDRTVINLQADGSAMYSLQGLWTQAREQLRVVTVICANRSYAILKVEQAKQRITLSNGKASRALTDLGSPALDWVSLAQGMGVPASRATTCEELVAALRTAMQRQGPSLVEAVL</sequence>
<evidence type="ECO:0000256" key="3">
    <source>
        <dbReference type="SAM" id="MobiDB-lite"/>
    </source>
</evidence>
<dbReference type="Pfam" id="PF02775">
    <property type="entry name" value="TPP_enzyme_C"/>
    <property type="match status" value="1"/>
</dbReference>
<dbReference type="GO" id="GO:0050660">
    <property type="term" value="F:flavin adenine dinucleotide binding"/>
    <property type="evidence" value="ECO:0007669"/>
    <property type="project" value="TreeGrafter"/>
</dbReference>
<evidence type="ECO:0000256" key="2">
    <source>
        <dbReference type="ARBA" id="ARBA00023052"/>
    </source>
</evidence>
<keyword evidence="2" id="KW-0786">Thiamine pyrophosphate</keyword>
<evidence type="ECO:0000313" key="7">
    <source>
        <dbReference type="Proteomes" id="UP001055712"/>
    </source>
</evidence>
<comment type="caution">
    <text evidence="6">The sequence shown here is derived from an EMBL/GenBank/DDBJ whole genome shotgun (WGS) entry which is preliminary data.</text>
</comment>
<dbReference type="Pfam" id="PF02776">
    <property type="entry name" value="TPP_enzyme_N"/>
    <property type="match status" value="1"/>
</dbReference>
<dbReference type="GO" id="GO:0003984">
    <property type="term" value="F:acetolactate synthase activity"/>
    <property type="evidence" value="ECO:0007669"/>
    <property type="project" value="TreeGrafter"/>
</dbReference>
<feature type="compositionally biased region" description="Low complexity" evidence="3">
    <location>
        <begin position="206"/>
        <end position="222"/>
    </location>
</feature>
<proteinExistence type="inferred from homology"/>
<protein>
    <recommendedName>
        <fullName evidence="8">Acetolactate synthase large subunit</fullName>
    </recommendedName>
</protein>
<dbReference type="Gene3D" id="3.40.50.970">
    <property type="match status" value="2"/>
</dbReference>
<evidence type="ECO:0000313" key="6">
    <source>
        <dbReference type="EMBL" id="KAI3427920.1"/>
    </source>
</evidence>
<dbReference type="OrthoDB" id="10006023at2759"/>
<evidence type="ECO:0008006" key="8">
    <source>
        <dbReference type="Google" id="ProtNLM"/>
    </source>
</evidence>
<organism evidence="6 7">
    <name type="scientific">Chlorella vulgaris</name>
    <name type="common">Green alga</name>
    <dbReference type="NCBI Taxonomy" id="3077"/>
    <lineage>
        <taxon>Eukaryota</taxon>
        <taxon>Viridiplantae</taxon>
        <taxon>Chlorophyta</taxon>
        <taxon>core chlorophytes</taxon>
        <taxon>Trebouxiophyceae</taxon>
        <taxon>Chlorellales</taxon>
        <taxon>Chlorellaceae</taxon>
        <taxon>Chlorella clade</taxon>
        <taxon>Chlorella</taxon>
    </lineage>
</organism>
<dbReference type="SUPFAM" id="SSF52518">
    <property type="entry name" value="Thiamin diphosphate-binding fold (THDP-binding)"/>
    <property type="match status" value="2"/>
</dbReference>
<gene>
    <name evidence="6" type="ORF">D9Q98_006312</name>
</gene>
<evidence type="ECO:0000256" key="1">
    <source>
        <dbReference type="ARBA" id="ARBA00007812"/>
    </source>
</evidence>
<dbReference type="InterPro" id="IPR012001">
    <property type="entry name" value="Thiamin_PyroP_enz_TPP-bd_dom"/>
</dbReference>
<dbReference type="Proteomes" id="UP001055712">
    <property type="component" value="Unassembled WGS sequence"/>
</dbReference>
<feature type="region of interest" description="Disordered" evidence="3">
    <location>
        <begin position="194"/>
        <end position="222"/>
    </location>
</feature>
<feature type="domain" description="Thiamine pyrophosphate enzyme TPP-binding" evidence="4">
    <location>
        <begin position="449"/>
        <end position="578"/>
    </location>
</feature>
<dbReference type="AlphaFoldDB" id="A0A9D4YV75"/>
<dbReference type="InterPro" id="IPR045229">
    <property type="entry name" value="TPP_enz"/>
</dbReference>
<dbReference type="PANTHER" id="PTHR18968">
    <property type="entry name" value="THIAMINE PYROPHOSPHATE ENZYMES"/>
    <property type="match status" value="1"/>
</dbReference>
<evidence type="ECO:0000259" key="4">
    <source>
        <dbReference type="Pfam" id="PF02775"/>
    </source>
</evidence>
<dbReference type="CDD" id="cd07035">
    <property type="entry name" value="TPP_PYR_POX_like"/>
    <property type="match status" value="1"/>
</dbReference>
<dbReference type="GO" id="GO:0030976">
    <property type="term" value="F:thiamine pyrophosphate binding"/>
    <property type="evidence" value="ECO:0007669"/>
    <property type="project" value="InterPro"/>
</dbReference>
<dbReference type="InterPro" id="IPR011766">
    <property type="entry name" value="TPP_enzyme_TPP-bd"/>
</dbReference>
<dbReference type="InterPro" id="IPR029061">
    <property type="entry name" value="THDP-binding"/>
</dbReference>
<dbReference type="EMBL" id="SIDB01000009">
    <property type="protein sequence ID" value="KAI3427920.1"/>
    <property type="molecule type" value="Genomic_DNA"/>
</dbReference>
<comment type="similarity">
    <text evidence="1">Belongs to the TPP enzyme family.</text>
</comment>
<keyword evidence="7" id="KW-1185">Reference proteome</keyword>
<name>A0A9D4YV75_CHLVU</name>
<feature type="domain" description="Thiamine pyrophosphate enzyme N-terminal TPP-binding" evidence="5">
    <location>
        <begin position="13"/>
        <end position="123"/>
    </location>
</feature>
<accession>A0A9D4YV75</accession>
<reference evidence="6" key="2">
    <citation type="submission" date="2020-11" db="EMBL/GenBank/DDBJ databases">
        <authorList>
            <person name="Cecchin M."/>
            <person name="Marcolungo L."/>
            <person name="Rossato M."/>
            <person name="Girolomoni L."/>
            <person name="Cosentino E."/>
            <person name="Cuine S."/>
            <person name="Li-Beisson Y."/>
            <person name="Delledonne M."/>
            <person name="Ballottari M."/>
        </authorList>
    </citation>
    <scope>NUCLEOTIDE SEQUENCE</scope>
    <source>
        <strain evidence="6">211/11P</strain>
        <tissue evidence="6">Whole cell</tissue>
    </source>
</reference>